<dbReference type="EMBL" id="JAUSUP010000029">
    <property type="protein sequence ID" value="MDQ0353093.1"/>
    <property type="molecule type" value="Genomic_DNA"/>
</dbReference>
<dbReference type="Pfam" id="PF00665">
    <property type="entry name" value="rve"/>
    <property type="match status" value="1"/>
</dbReference>
<comment type="caution">
    <text evidence="3">The sequence shown here is derived from an EMBL/GenBank/DDBJ whole genome shotgun (WGS) entry which is preliminary data.</text>
</comment>
<dbReference type="SUPFAM" id="SSF53098">
    <property type="entry name" value="Ribonuclease H-like"/>
    <property type="match status" value="1"/>
</dbReference>
<dbReference type="Pfam" id="PF13276">
    <property type="entry name" value="HTH_21"/>
    <property type="match status" value="1"/>
</dbReference>
<reference evidence="3 4" key="1">
    <citation type="submission" date="2023-07" db="EMBL/GenBank/DDBJ databases">
        <title>Genomic Encyclopedia of Type Strains, Phase IV (KMG-IV): sequencing the most valuable type-strain genomes for metagenomic binning, comparative biology and taxonomic classification.</title>
        <authorList>
            <person name="Goeker M."/>
        </authorList>
    </citation>
    <scope>NUCLEOTIDE SEQUENCE [LARGE SCALE GENOMIC DNA]</scope>
    <source>
        <strain evidence="3 4">DSM 15448</strain>
    </source>
</reference>
<dbReference type="Proteomes" id="UP001236723">
    <property type="component" value="Unassembled WGS sequence"/>
</dbReference>
<dbReference type="InterPro" id="IPR050900">
    <property type="entry name" value="Transposase_IS3/IS150/IS904"/>
</dbReference>
<dbReference type="InterPro" id="IPR025948">
    <property type="entry name" value="HTH-like_dom"/>
</dbReference>
<evidence type="ECO:0000313" key="4">
    <source>
        <dbReference type="Proteomes" id="UP001236723"/>
    </source>
</evidence>
<comment type="function">
    <text evidence="1">Involved in the transposition of the insertion sequence.</text>
</comment>
<gene>
    <name evidence="3" type="ORF">J2R98_002955</name>
</gene>
<protein>
    <submittedName>
        <fullName evidence="3">Transposase InsO family protein</fullName>
    </submittedName>
</protein>
<evidence type="ECO:0000313" key="3">
    <source>
        <dbReference type="EMBL" id="MDQ0353093.1"/>
    </source>
</evidence>
<dbReference type="InterPro" id="IPR012337">
    <property type="entry name" value="RNaseH-like_sf"/>
</dbReference>
<dbReference type="RefSeq" id="WP_307070212.1">
    <property type="nucleotide sequence ID" value="NZ_JAUSUP010000029.1"/>
</dbReference>
<dbReference type="PANTHER" id="PTHR46889:SF4">
    <property type="entry name" value="TRANSPOSASE INSO FOR INSERTION SEQUENCE ELEMENT IS911B-RELATED"/>
    <property type="match status" value="1"/>
</dbReference>
<dbReference type="Pfam" id="PF13333">
    <property type="entry name" value="rve_2"/>
    <property type="match status" value="1"/>
</dbReference>
<feature type="domain" description="Integrase catalytic" evidence="2">
    <location>
        <begin position="125"/>
        <end position="285"/>
    </location>
</feature>
<sequence length="285" mass="33431">MKYEFIDQHRNEHTVLKMCVVLGVSKSGFYEYKKRKNNSETERKKHERLLREAIRVSFYESKEVYGSPRVHADLVAQGFTVSIKTVANYMRDMGLQAKQPKRSRSTTQSNHHYKTYKNHINQDFKVESPNEIWTTDITYIPTLEGFVFLNVIIDLYSRRVISYRVDDHMKVNLTTEALQDAMNNRQPEPGLIHHSDRGSQYCAHAYTEILLNQEAIISMSRKGNPYDNACAESFFGSMKTEMPTLIFGSKVDAIDEVHDYIVFYNRRRRHSALDYMTPEEYEWAN</sequence>
<name>A0ABU0DX85_9BACI</name>
<dbReference type="NCBIfam" id="NF033516">
    <property type="entry name" value="transpos_IS3"/>
    <property type="match status" value="1"/>
</dbReference>
<dbReference type="Gene3D" id="3.30.420.10">
    <property type="entry name" value="Ribonuclease H-like superfamily/Ribonuclease H"/>
    <property type="match status" value="1"/>
</dbReference>
<dbReference type="PROSITE" id="PS50994">
    <property type="entry name" value="INTEGRASE"/>
    <property type="match status" value="1"/>
</dbReference>
<proteinExistence type="predicted"/>
<accession>A0ABU0DX85</accession>
<evidence type="ECO:0000259" key="2">
    <source>
        <dbReference type="PROSITE" id="PS50994"/>
    </source>
</evidence>
<dbReference type="InterPro" id="IPR036397">
    <property type="entry name" value="RNaseH_sf"/>
</dbReference>
<evidence type="ECO:0000256" key="1">
    <source>
        <dbReference type="ARBA" id="ARBA00002286"/>
    </source>
</evidence>
<organism evidence="3 4">
    <name type="scientific">Alkalibacillus filiformis</name>
    <dbReference type="NCBI Taxonomy" id="200990"/>
    <lineage>
        <taxon>Bacteria</taxon>
        <taxon>Bacillati</taxon>
        <taxon>Bacillota</taxon>
        <taxon>Bacilli</taxon>
        <taxon>Bacillales</taxon>
        <taxon>Bacillaceae</taxon>
        <taxon>Alkalibacillus</taxon>
    </lineage>
</organism>
<dbReference type="InterPro" id="IPR001584">
    <property type="entry name" value="Integrase_cat-core"/>
</dbReference>
<dbReference type="PANTHER" id="PTHR46889">
    <property type="entry name" value="TRANSPOSASE INSF FOR INSERTION SEQUENCE IS3B-RELATED"/>
    <property type="match status" value="1"/>
</dbReference>
<keyword evidence="4" id="KW-1185">Reference proteome</keyword>
<dbReference type="InterPro" id="IPR048020">
    <property type="entry name" value="Transpos_IS3"/>
</dbReference>